<evidence type="ECO:0000256" key="1">
    <source>
        <dbReference type="SAM" id="MobiDB-lite"/>
    </source>
</evidence>
<feature type="compositionally biased region" description="Basic and acidic residues" evidence="1">
    <location>
        <begin position="340"/>
        <end position="373"/>
    </location>
</feature>
<proteinExistence type="predicted"/>
<feature type="compositionally biased region" description="Basic residues" evidence="1">
    <location>
        <begin position="475"/>
        <end position="485"/>
    </location>
</feature>
<feature type="region of interest" description="Disordered" evidence="1">
    <location>
        <begin position="340"/>
        <end position="485"/>
    </location>
</feature>
<keyword evidence="3" id="KW-1185">Reference proteome</keyword>
<dbReference type="EMBL" id="JAPDFR010000003">
    <property type="protein sequence ID" value="KAK0388406.1"/>
    <property type="molecule type" value="Genomic_DNA"/>
</dbReference>
<feature type="region of interest" description="Disordered" evidence="1">
    <location>
        <begin position="249"/>
        <end position="309"/>
    </location>
</feature>
<evidence type="ECO:0000313" key="3">
    <source>
        <dbReference type="Proteomes" id="UP001175261"/>
    </source>
</evidence>
<name>A0AA39GJX7_SARSR</name>
<gene>
    <name evidence="2" type="ORF">NLU13_4650</name>
</gene>
<evidence type="ECO:0000313" key="2">
    <source>
        <dbReference type="EMBL" id="KAK0388406.1"/>
    </source>
</evidence>
<organism evidence="2 3">
    <name type="scientific">Sarocladium strictum</name>
    <name type="common">Black bundle disease fungus</name>
    <name type="synonym">Acremonium strictum</name>
    <dbReference type="NCBI Taxonomy" id="5046"/>
    <lineage>
        <taxon>Eukaryota</taxon>
        <taxon>Fungi</taxon>
        <taxon>Dikarya</taxon>
        <taxon>Ascomycota</taxon>
        <taxon>Pezizomycotina</taxon>
        <taxon>Sordariomycetes</taxon>
        <taxon>Hypocreomycetidae</taxon>
        <taxon>Hypocreales</taxon>
        <taxon>Sarocladiaceae</taxon>
        <taxon>Sarocladium</taxon>
    </lineage>
</organism>
<accession>A0AA39GJX7</accession>
<dbReference type="Proteomes" id="UP001175261">
    <property type="component" value="Unassembled WGS sequence"/>
</dbReference>
<sequence>MLDENLPTYHFQQSTENPLHTILYFTYQGSEPSAEYLIKRPPPSDSPNQYAFGLFDIQYSHVLYAEILLHPEWSQPTLSAAELRAQGPNNQPPATAITPDGFTIDLYNPDQAVVVKPERSRWGRSDAWEFEVPERSFRTPTASKVDAEVGQELVPELIPKVMFRWKRDSRLSKDMTCYMSGKSVGGKKNKEPDITVALFRQARHESNVTIYEPNMARVDVEDRKGLEVILLLTAEIIRDLYLVPRSDPFNTAGAPAPTPQQIAAGRRRGSSPLHVSNAGTPAAVVPGAHASHKLPASSPSSQPVDAEARRLQEAFAREEREARERRDREEQQRIKRMLEEEEARERQRRQAEVDAETERLRREYGVQGQERRGSTPSLPPRPNGGGGLSPPPIAASGANGGWFSGPVRPTSAGPSWGGGGGGGGGGGDGRRPHFAPPPTSESYGGKKKPGPYQLGSSAAATMSGFFGRGEDSGKKKVKKKRSVHF</sequence>
<dbReference type="AlphaFoldDB" id="A0AA39GJX7"/>
<feature type="compositionally biased region" description="Gly residues" evidence="1">
    <location>
        <begin position="415"/>
        <end position="427"/>
    </location>
</feature>
<comment type="caution">
    <text evidence="2">The sequence shown here is derived from an EMBL/GenBank/DDBJ whole genome shotgun (WGS) entry which is preliminary data.</text>
</comment>
<protein>
    <submittedName>
        <fullName evidence="2">Uncharacterized protein</fullName>
    </submittedName>
</protein>
<reference evidence="2" key="1">
    <citation type="submission" date="2022-10" db="EMBL/GenBank/DDBJ databases">
        <title>Determination and structural analysis of whole genome sequence of Sarocladium strictum F4-1.</title>
        <authorList>
            <person name="Hu L."/>
            <person name="Jiang Y."/>
        </authorList>
    </citation>
    <scope>NUCLEOTIDE SEQUENCE</scope>
    <source>
        <strain evidence="2">F4-1</strain>
    </source>
</reference>